<reference evidence="1 2" key="1">
    <citation type="submission" date="2022-05" db="EMBL/GenBank/DDBJ databases">
        <title>A multi-omics perspective on studying reproductive biology in Daphnia sinensis.</title>
        <authorList>
            <person name="Jia J."/>
        </authorList>
    </citation>
    <scope>NUCLEOTIDE SEQUENCE [LARGE SCALE GENOMIC DNA]</scope>
    <source>
        <strain evidence="1 2">WSL</strain>
    </source>
</reference>
<keyword evidence="2" id="KW-1185">Reference proteome</keyword>
<gene>
    <name evidence="1" type="ORF">GHT06_019782</name>
</gene>
<organism evidence="1 2">
    <name type="scientific">Daphnia sinensis</name>
    <dbReference type="NCBI Taxonomy" id="1820382"/>
    <lineage>
        <taxon>Eukaryota</taxon>
        <taxon>Metazoa</taxon>
        <taxon>Ecdysozoa</taxon>
        <taxon>Arthropoda</taxon>
        <taxon>Crustacea</taxon>
        <taxon>Branchiopoda</taxon>
        <taxon>Diplostraca</taxon>
        <taxon>Cladocera</taxon>
        <taxon>Anomopoda</taxon>
        <taxon>Daphniidae</taxon>
        <taxon>Daphnia</taxon>
        <taxon>Daphnia similis group</taxon>
    </lineage>
</organism>
<dbReference type="AlphaFoldDB" id="A0AAD5KKK0"/>
<protein>
    <submittedName>
        <fullName evidence="1">Uncharacterized protein</fullName>
    </submittedName>
</protein>
<dbReference type="EMBL" id="WJBH02000008">
    <property type="protein sequence ID" value="KAI9554509.1"/>
    <property type="molecule type" value="Genomic_DNA"/>
</dbReference>
<dbReference type="Proteomes" id="UP000820818">
    <property type="component" value="Linkage Group LG8"/>
</dbReference>
<sequence>MMCQCGGRVETEKLVDEIPKYKELIQLFVITKPINWDKLCQQYQLLLPAEDTSSPVTDFFTIGQFSKSHL</sequence>
<accession>A0AAD5KKK0</accession>
<proteinExistence type="predicted"/>
<evidence type="ECO:0000313" key="2">
    <source>
        <dbReference type="Proteomes" id="UP000820818"/>
    </source>
</evidence>
<comment type="caution">
    <text evidence="1">The sequence shown here is derived from an EMBL/GenBank/DDBJ whole genome shotgun (WGS) entry which is preliminary data.</text>
</comment>
<name>A0AAD5KKK0_9CRUS</name>
<evidence type="ECO:0000313" key="1">
    <source>
        <dbReference type="EMBL" id="KAI9554509.1"/>
    </source>
</evidence>